<dbReference type="Proteomes" id="UP001595075">
    <property type="component" value="Unassembled WGS sequence"/>
</dbReference>
<feature type="region of interest" description="Disordered" evidence="1">
    <location>
        <begin position="469"/>
        <end position="489"/>
    </location>
</feature>
<evidence type="ECO:0000313" key="2">
    <source>
        <dbReference type="EMBL" id="KAL2061576.1"/>
    </source>
</evidence>
<gene>
    <name evidence="2" type="ORF">VTL71DRAFT_6953</name>
</gene>
<proteinExistence type="predicted"/>
<name>A0ABR4BWS5_9HELO</name>
<dbReference type="EMBL" id="JAZHXI010000018">
    <property type="protein sequence ID" value="KAL2061576.1"/>
    <property type="molecule type" value="Genomic_DNA"/>
</dbReference>
<comment type="caution">
    <text evidence="2">The sequence shown here is derived from an EMBL/GenBank/DDBJ whole genome shotgun (WGS) entry which is preliminary data.</text>
</comment>
<accession>A0ABR4BWS5</accession>
<protein>
    <submittedName>
        <fullName evidence="2">Uncharacterized protein</fullName>
    </submittedName>
</protein>
<evidence type="ECO:0000313" key="3">
    <source>
        <dbReference type="Proteomes" id="UP001595075"/>
    </source>
</evidence>
<keyword evidence="3" id="KW-1185">Reference proteome</keyword>
<sequence>MERAFLHKHWQWVNRNLRSVKEELERPYTPQGSEADDGEFEDTASLISTEQASVFDDAATDKTPVSDIGTPLVLLPVVQPVVSVGPTFEQTKKEMLELLDFIAPRVTQEELQELLAHNLFPSDKTLQSINKLKKLSLKKCDATGSMHEYQEDHRGCYQWRFCCHDATLNGFPTLSEERELLRDCRHSLLTHCTHYASANSASIAGNHRHHSLAAQRIANYCGSPECTAEPPDDPETRCKCMETLIRATNAREKEIDGFYHCKSCLVEVMSEIALERHVRVVAFQTEEGRELLAQYVCTCNRAVSTPRRRCKICRGVCKPFTLNPFTTIQGPNDLDRAIMQSALSHRVNGGDEGSDNWNNGDCLWFFDSEQAVTTDDPLFAPSNFELQVVFTIISESASLPHKSLPHKDEDKMDSPSTITPAMWELLDEVAYGVTVYEVQRLVPHLQLALDRVIDPDKYEIGPDVEDAETERSVDSVFSNTDSEDGSVSEVPDLVPQILPIILSAPAPPVGEDGEFILWELEDVISLLYNIAKHSTLGRLQTTYKSANLPSPFKKLMWESSVNLTLQLCEETGLRHGFEEENMCVRCAKQLCGDCRYSLLYHFQLYASNTYATRFGLCRRDSLAALRIHTVCGDPRCKILRPGLKDRCTCMDTLLGERIMRNVKVEGFHHCKQCFDDISSSILKPNTALRTFETKNGEEVLAEYTCACGYPGQTDLPISCKICSSPCCLYTLNDFDVVREEGMLPVTVMRSESKVNGGQEGQRGWNNGECLLFMPKSV</sequence>
<reference evidence="2 3" key="1">
    <citation type="journal article" date="2024" name="Commun. Biol.">
        <title>Comparative genomic analysis of thermophilic fungi reveals convergent evolutionary adaptations and gene losses.</title>
        <authorList>
            <person name="Steindorff A.S."/>
            <person name="Aguilar-Pontes M.V."/>
            <person name="Robinson A.J."/>
            <person name="Andreopoulos B."/>
            <person name="LaButti K."/>
            <person name="Kuo A."/>
            <person name="Mondo S."/>
            <person name="Riley R."/>
            <person name="Otillar R."/>
            <person name="Haridas S."/>
            <person name="Lipzen A."/>
            <person name="Grimwood J."/>
            <person name="Schmutz J."/>
            <person name="Clum A."/>
            <person name="Reid I.D."/>
            <person name="Moisan M.C."/>
            <person name="Butler G."/>
            <person name="Nguyen T.T.M."/>
            <person name="Dewar K."/>
            <person name="Conant G."/>
            <person name="Drula E."/>
            <person name="Henrissat B."/>
            <person name="Hansel C."/>
            <person name="Singer S."/>
            <person name="Hutchinson M.I."/>
            <person name="de Vries R.P."/>
            <person name="Natvig D.O."/>
            <person name="Powell A.J."/>
            <person name="Tsang A."/>
            <person name="Grigoriev I.V."/>
        </authorList>
    </citation>
    <scope>NUCLEOTIDE SEQUENCE [LARGE SCALE GENOMIC DNA]</scope>
    <source>
        <strain evidence="2 3">CBS 494.80</strain>
    </source>
</reference>
<evidence type="ECO:0000256" key="1">
    <source>
        <dbReference type="SAM" id="MobiDB-lite"/>
    </source>
</evidence>
<organism evidence="2 3">
    <name type="scientific">Oculimacula yallundae</name>
    <dbReference type="NCBI Taxonomy" id="86028"/>
    <lineage>
        <taxon>Eukaryota</taxon>
        <taxon>Fungi</taxon>
        <taxon>Dikarya</taxon>
        <taxon>Ascomycota</taxon>
        <taxon>Pezizomycotina</taxon>
        <taxon>Leotiomycetes</taxon>
        <taxon>Helotiales</taxon>
        <taxon>Ploettnerulaceae</taxon>
        <taxon>Oculimacula</taxon>
    </lineage>
</organism>